<sequence>MFIKRLIVRKTEPNIEIIRDIPFKLNGLNLIVDITDNIPQTSGNSVGKSTAVKIIDLCLGAKTPSYLYKDNETKTDNEKIKNFLEEYKVEAELILFNEKNHISIRRGLYKNGSRFIDDKPYKKDWS</sequence>
<dbReference type="AlphaFoldDB" id="A0A1D2YS68"/>
<dbReference type="STRING" id="337097.BHF71_11260"/>
<name>A0A1D2YS68_9BACI</name>
<evidence type="ECO:0008006" key="3">
    <source>
        <dbReference type="Google" id="ProtNLM"/>
    </source>
</evidence>
<accession>A0A1D2YS68</accession>
<dbReference type="InterPro" id="IPR027417">
    <property type="entry name" value="P-loop_NTPase"/>
</dbReference>
<evidence type="ECO:0000313" key="2">
    <source>
        <dbReference type="Proteomes" id="UP000243739"/>
    </source>
</evidence>
<comment type="caution">
    <text evidence="1">The sequence shown here is derived from an EMBL/GenBank/DDBJ whole genome shotgun (WGS) entry which is preliminary data.</text>
</comment>
<reference evidence="1 2" key="1">
    <citation type="submission" date="2016-09" db="EMBL/GenBank/DDBJ databases">
        <title>Draft genome sequence for the type strain of Vulcanibacillus modesticaldus BR, a strictly anaerobic, moderately thermophilic, and nitrate-reducing bacterium from deep sea-hydrothermal vents of the Mid-Atlantic Ridge.</title>
        <authorList>
            <person name="Abin C.A."/>
            <person name="Hollibaugh J.T."/>
        </authorList>
    </citation>
    <scope>NUCLEOTIDE SEQUENCE [LARGE SCALE GENOMIC DNA]</scope>
    <source>
        <strain evidence="1 2">BR</strain>
    </source>
</reference>
<dbReference type="Proteomes" id="UP000243739">
    <property type="component" value="Unassembled WGS sequence"/>
</dbReference>
<keyword evidence="2" id="KW-1185">Reference proteome</keyword>
<dbReference type="OrthoDB" id="5140926at2"/>
<dbReference type="Gene3D" id="3.40.50.300">
    <property type="entry name" value="P-loop containing nucleotide triphosphate hydrolases"/>
    <property type="match status" value="1"/>
</dbReference>
<organism evidence="1 2">
    <name type="scientific">Vulcanibacillus modesticaldus</name>
    <dbReference type="NCBI Taxonomy" id="337097"/>
    <lineage>
        <taxon>Bacteria</taxon>
        <taxon>Bacillati</taxon>
        <taxon>Bacillota</taxon>
        <taxon>Bacilli</taxon>
        <taxon>Bacillales</taxon>
        <taxon>Bacillaceae</taxon>
        <taxon>Vulcanibacillus</taxon>
    </lineage>
</organism>
<dbReference type="EMBL" id="MIJF01000079">
    <property type="protein sequence ID" value="OEF96895.1"/>
    <property type="molecule type" value="Genomic_DNA"/>
</dbReference>
<dbReference type="RefSeq" id="WP_069657593.1">
    <property type="nucleotide sequence ID" value="NZ_MIJF01000079.1"/>
</dbReference>
<proteinExistence type="predicted"/>
<protein>
    <recommendedName>
        <fullName evidence="3">DUF2326 domain-containing protein</fullName>
    </recommendedName>
</protein>
<evidence type="ECO:0000313" key="1">
    <source>
        <dbReference type="EMBL" id="OEF96895.1"/>
    </source>
</evidence>
<gene>
    <name evidence="1" type="ORF">BHF71_11260</name>
</gene>